<feature type="transmembrane region" description="Helical" evidence="1">
    <location>
        <begin position="142"/>
        <end position="159"/>
    </location>
</feature>
<keyword evidence="3" id="KW-1185">Reference proteome</keyword>
<sequence>MANGVAPLPDPLKGTQMSNTANPVARYAETAVQKAALVVGIVFLVVGIAGFIPGLTTNFETMEFAGHDSGAMLLGIFQVSVLHNIVHLLFGVAGVVVARSFAGARNYLIWGGVVYAVLLVYGVFLSGDHPANFVPLNSADNWLHALLAIGMIALGLLLGRRDVRTTTGTARA</sequence>
<feature type="transmembrane region" description="Helical" evidence="1">
    <location>
        <begin position="107"/>
        <end position="127"/>
    </location>
</feature>
<proteinExistence type="predicted"/>
<reference evidence="2 3" key="1">
    <citation type="submission" date="2023-07" db="EMBL/GenBank/DDBJ databases">
        <title>Comparative genomics of wheat-associated soil bacteria to identify genetic determinants of phenazine resistance.</title>
        <authorList>
            <person name="Mouncey N."/>
        </authorList>
    </citation>
    <scope>NUCLEOTIDE SEQUENCE [LARGE SCALE GENOMIC DNA]</scope>
    <source>
        <strain evidence="2 3">V3I3</strain>
    </source>
</reference>
<feature type="transmembrane region" description="Helical" evidence="1">
    <location>
        <begin position="75"/>
        <end position="98"/>
    </location>
</feature>
<accession>A0ABU0RAQ4</accession>
<evidence type="ECO:0000256" key="1">
    <source>
        <dbReference type="SAM" id="Phobius"/>
    </source>
</evidence>
<keyword evidence="1" id="KW-0472">Membrane</keyword>
<dbReference type="Proteomes" id="UP001239083">
    <property type="component" value="Unassembled WGS sequence"/>
</dbReference>
<dbReference type="EMBL" id="JAUSYY010000001">
    <property type="protein sequence ID" value="MDQ0895159.1"/>
    <property type="molecule type" value="Genomic_DNA"/>
</dbReference>
<keyword evidence="1" id="KW-1133">Transmembrane helix</keyword>
<gene>
    <name evidence="2" type="ORF">QFZ26_002714</name>
</gene>
<name>A0ABU0RAQ4_9MICO</name>
<keyword evidence="1" id="KW-0812">Transmembrane</keyword>
<evidence type="ECO:0000313" key="3">
    <source>
        <dbReference type="Proteomes" id="UP001239083"/>
    </source>
</evidence>
<organism evidence="2 3">
    <name type="scientific">Agromyces ramosus</name>
    <dbReference type="NCBI Taxonomy" id="33879"/>
    <lineage>
        <taxon>Bacteria</taxon>
        <taxon>Bacillati</taxon>
        <taxon>Actinomycetota</taxon>
        <taxon>Actinomycetes</taxon>
        <taxon>Micrococcales</taxon>
        <taxon>Microbacteriaceae</taxon>
        <taxon>Agromyces</taxon>
    </lineage>
</organism>
<protein>
    <submittedName>
        <fullName evidence="2">FtsH-binding integral membrane protein</fullName>
    </submittedName>
</protein>
<feature type="transmembrane region" description="Helical" evidence="1">
    <location>
        <begin position="35"/>
        <end position="55"/>
    </location>
</feature>
<dbReference type="Pfam" id="PF14325">
    <property type="entry name" value="DUF4383"/>
    <property type="match status" value="1"/>
</dbReference>
<evidence type="ECO:0000313" key="2">
    <source>
        <dbReference type="EMBL" id="MDQ0895159.1"/>
    </source>
</evidence>
<comment type="caution">
    <text evidence="2">The sequence shown here is derived from an EMBL/GenBank/DDBJ whole genome shotgun (WGS) entry which is preliminary data.</text>
</comment>